<name>A0A937A097_9FLAO</name>
<feature type="chain" id="PRO_5037381154" evidence="1">
    <location>
        <begin position="31"/>
        <end position="400"/>
    </location>
</feature>
<dbReference type="AlphaFoldDB" id="A0A937A097"/>
<protein>
    <submittedName>
        <fullName evidence="2">DUF4249 domain-containing protein</fullName>
    </submittedName>
</protein>
<keyword evidence="1" id="KW-0732">Signal</keyword>
<sequence>MISFHKYVWGKRRMFFMLLLCLMLSNCVEEFDFKTEDFESILVIKASLTNEQKYHQMKLSRTYKFEDDGPLVVQGATVSILENKDIVHTFEEIFPGTYQSTQMFRAEPNKSYQLSIETRDGGVYMSEEEVLPSENSIIDEVYPKRMFNDNGTEGVGILIDSYDITGNSNYYRYEFEETYRITADFWTRVDLTTSLEFVDRPDGQEKCYNGGTSNKIIITDTSGLLEDKVTGLLLHFIDAEDISVADRYSILVRQFVQSREANGFYNVINNFSESESLFSQLQPGFVSGNIISTINENERILGFFEVASVTEKRMFFNREDIIRDLPRFSPVCDRVIPRQESNETEDEFLRRLRALIASGSVKFLEEIRDPDSGSTYVFVPRGCGDCTVYGRSIIPDFWEN</sequence>
<comment type="caution">
    <text evidence="2">The sequence shown here is derived from an EMBL/GenBank/DDBJ whole genome shotgun (WGS) entry which is preliminary data.</text>
</comment>
<dbReference type="Proteomes" id="UP000651057">
    <property type="component" value="Unassembled WGS sequence"/>
</dbReference>
<keyword evidence="3" id="KW-1185">Reference proteome</keyword>
<reference evidence="2" key="1">
    <citation type="submission" date="2021-01" db="EMBL/GenBank/DDBJ databases">
        <authorList>
            <person name="Zhong Y.L."/>
        </authorList>
    </citation>
    <scope>NUCLEOTIDE SEQUENCE</scope>
    <source>
        <strain evidence="2">KCTC 23302</strain>
    </source>
</reference>
<dbReference type="InterPro" id="IPR025345">
    <property type="entry name" value="DUF4249"/>
</dbReference>
<feature type="signal peptide" evidence="1">
    <location>
        <begin position="1"/>
        <end position="30"/>
    </location>
</feature>
<evidence type="ECO:0000313" key="3">
    <source>
        <dbReference type="Proteomes" id="UP000651057"/>
    </source>
</evidence>
<dbReference type="Pfam" id="PF14054">
    <property type="entry name" value="DUF4249"/>
    <property type="match status" value="1"/>
</dbReference>
<evidence type="ECO:0000256" key="1">
    <source>
        <dbReference type="SAM" id="SignalP"/>
    </source>
</evidence>
<accession>A0A937A097</accession>
<dbReference type="EMBL" id="JAERQJ010000004">
    <property type="protein sequence ID" value="MBL0684451.1"/>
    <property type="molecule type" value="Genomic_DNA"/>
</dbReference>
<proteinExistence type="predicted"/>
<dbReference type="RefSeq" id="WP_201920646.1">
    <property type="nucleotide sequence ID" value="NZ_BAABAX010000003.1"/>
</dbReference>
<evidence type="ECO:0000313" key="2">
    <source>
        <dbReference type="EMBL" id="MBL0684451.1"/>
    </source>
</evidence>
<gene>
    <name evidence="2" type="ORF">JJQ60_13060</name>
</gene>
<organism evidence="2 3">
    <name type="scientific">Aquimarina mytili</name>
    <dbReference type="NCBI Taxonomy" id="874423"/>
    <lineage>
        <taxon>Bacteria</taxon>
        <taxon>Pseudomonadati</taxon>
        <taxon>Bacteroidota</taxon>
        <taxon>Flavobacteriia</taxon>
        <taxon>Flavobacteriales</taxon>
        <taxon>Flavobacteriaceae</taxon>
        <taxon>Aquimarina</taxon>
    </lineage>
</organism>